<name>A0AAJ6VZ77_9ACAR</name>
<dbReference type="PROSITE" id="PS50835">
    <property type="entry name" value="IG_LIKE"/>
    <property type="match status" value="2"/>
</dbReference>
<evidence type="ECO:0000259" key="3">
    <source>
        <dbReference type="PROSITE" id="PS50835"/>
    </source>
</evidence>
<dbReference type="Gene3D" id="2.60.40.10">
    <property type="entry name" value="Immunoglobulins"/>
    <property type="match status" value="2"/>
</dbReference>
<evidence type="ECO:0000313" key="5">
    <source>
        <dbReference type="RefSeq" id="XP_003745734.2"/>
    </source>
</evidence>
<dbReference type="SMART" id="SM00409">
    <property type="entry name" value="IG"/>
    <property type="match status" value="2"/>
</dbReference>
<gene>
    <name evidence="5" type="primary">LOC100904479</name>
</gene>
<dbReference type="RefSeq" id="XP_003745734.2">
    <property type="nucleotide sequence ID" value="XM_003745686.2"/>
</dbReference>
<feature type="domain" description="Ig-like" evidence="3">
    <location>
        <begin position="275"/>
        <end position="371"/>
    </location>
</feature>
<evidence type="ECO:0000256" key="2">
    <source>
        <dbReference type="SAM" id="SignalP"/>
    </source>
</evidence>
<dbReference type="SUPFAM" id="SSF48726">
    <property type="entry name" value="Immunoglobulin"/>
    <property type="match status" value="2"/>
</dbReference>
<dbReference type="PANTHER" id="PTHR21261:SF15">
    <property type="entry name" value="BEATEN PATH IIIA, ISOFORM D-RELATED"/>
    <property type="match status" value="1"/>
</dbReference>
<feature type="region of interest" description="Disordered" evidence="1">
    <location>
        <begin position="264"/>
        <end position="285"/>
    </location>
</feature>
<organism evidence="4 5">
    <name type="scientific">Galendromus occidentalis</name>
    <name type="common">western predatory mite</name>
    <dbReference type="NCBI Taxonomy" id="34638"/>
    <lineage>
        <taxon>Eukaryota</taxon>
        <taxon>Metazoa</taxon>
        <taxon>Ecdysozoa</taxon>
        <taxon>Arthropoda</taxon>
        <taxon>Chelicerata</taxon>
        <taxon>Arachnida</taxon>
        <taxon>Acari</taxon>
        <taxon>Parasitiformes</taxon>
        <taxon>Mesostigmata</taxon>
        <taxon>Gamasina</taxon>
        <taxon>Phytoseioidea</taxon>
        <taxon>Phytoseiidae</taxon>
        <taxon>Typhlodrominae</taxon>
        <taxon>Galendromus</taxon>
    </lineage>
</organism>
<reference evidence="5" key="1">
    <citation type="submission" date="2025-08" db="UniProtKB">
        <authorList>
            <consortium name="RefSeq"/>
        </authorList>
    </citation>
    <scope>IDENTIFICATION</scope>
</reference>
<keyword evidence="2" id="KW-0732">Signal</keyword>
<dbReference type="InterPro" id="IPR007110">
    <property type="entry name" value="Ig-like_dom"/>
</dbReference>
<dbReference type="InterPro" id="IPR013783">
    <property type="entry name" value="Ig-like_fold"/>
</dbReference>
<sequence>MRMELSRTLVVLASCLQAVVGLRITTLDVPSLLRLGQPTQLNCSYSLEKNERVYSIKWYKGKTEIYAYLPDASPPVKVFRENGVDIDEDAALNGKPLQTYRSNLVLRSTNADSEGRYRCEVSLEGSFTTEKAEKVMIVYDVPADGPTISNLKSGYGSRDLVRATCSYGPSRPDATLEWHINHMAVIPGQKGRRLEENTEMFSDGRSRVQTELSFNTSQTDFIGTNNSLKLSCTSRLNIAYNISSEEIVVRRSFNRSFSFGVHRAGPRKASSSIGPKVESKPNKGNLNENNKLTLTCWSEGGAVQSLKWYRNDKEVDPKYILDLSNAEKPHAETVMNIRMTEEIIQTKTETRFKCVATYLSQQENTTTVELPLIASLYCE</sequence>
<feature type="chain" id="PRO_5042562548" evidence="2">
    <location>
        <begin position="22"/>
        <end position="379"/>
    </location>
</feature>
<feature type="signal peptide" evidence="2">
    <location>
        <begin position="1"/>
        <end position="21"/>
    </location>
</feature>
<dbReference type="InterPro" id="IPR003599">
    <property type="entry name" value="Ig_sub"/>
</dbReference>
<dbReference type="KEGG" id="goe:100904479"/>
<proteinExistence type="predicted"/>
<keyword evidence="4" id="KW-1185">Reference proteome</keyword>
<feature type="domain" description="Ig-like" evidence="3">
    <location>
        <begin position="36"/>
        <end position="136"/>
    </location>
</feature>
<accession>A0AAJ6VZ77</accession>
<dbReference type="AlphaFoldDB" id="A0AAJ6VZ77"/>
<dbReference type="PANTHER" id="PTHR21261">
    <property type="entry name" value="BEAT PROTEIN"/>
    <property type="match status" value="1"/>
</dbReference>
<dbReference type="GeneID" id="100904479"/>
<evidence type="ECO:0000313" key="4">
    <source>
        <dbReference type="Proteomes" id="UP000694867"/>
    </source>
</evidence>
<dbReference type="InterPro" id="IPR036179">
    <property type="entry name" value="Ig-like_dom_sf"/>
</dbReference>
<dbReference type="Proteomes" id="UP000694867">
    <property type="component" value="Unplaced"/>
</dbReference>
<protein>
    <submittedName>
        <fullName evidence="5">Uncharacterized protein LOC100904479</fullName>
    </submittedName>
</protein>
<evidence type="ECO:0000256" key="1">
    <source>
        <dbReference type="SAM" id="MobiDB-lite"/>
    </source>
</evidence>